<accession>A0A4S2LT60</accession>
<name>A0A4S2LT60_OPIFE</name>
<feature type="non-terminal residue" evidence="1">
    <location>
        <position position="1"/>
    </location>
</feature>
<evidence type="ECO:0000313" key="1">
    <source>
        <dbReference type="EMBL" id="TGZ64097.1"/>
    </source>
</evidence>
<dbReference type="EMBL" id="SJOL01006900">
    <property type="protein sequence ID" value="TGZ64097.1"/>
    <property type="molecule type" value="Genomic_DNA"/>
</dbReference>
<sequence>DEEFTELTRYWRQFSYFGPMVFPYPSVMQNIERSADAVSYWDKVVGPKFRINHIIVPEIAHDAKLAEVSGRDRMSKN</sequence>
<comment type="caution">
    <text evidence="1">The sequence shown here is derived from an EMBL/GenBank/DDBJ whole genome shotgun (WGS) entry which is preliminary data.</text>
</comment>
<evidence type="ECO:0000313" key="2">
    <source>
        <dbReference type="Proteomes" id="UP000308267"/>
    </source>
</evidence>
<gene>
    <name evidence="1" type="ORF">CRM22_006554</name>
</gene>
<protein>
    <submittedName>
        <fullName evidence="1">Uncharacterized protein</fullName>
    </submittedName>
</protein>
<keyword evidence="2" id="KW-1185">Reference proteome</keyword>
<reference evidence="1 2" key="1">
    <citation type="journal article" date="2019" name="BMC Genomics">
        <title>New insights from Opisthorchis felineus genome: update on genomics of the epidemiologically important liver flukes.</title>
        <authorList>
            <person name="Ershov N.I."/>
            <person name="Mordvinov V.A."/>
            <person name="Prokhortchouk E.B."/>
            <person name="Pakharukova M.Y."/>
            <person name="Gunbin K.V."/>
            <person name="Ustyantsev K."/>
            <person name="Genaev M.A."/>
            <person name="Blinov A.G."/>
            <person name="Mazur A."/>
            <person name="Boulygina E."/>
            <person name="Tsygankova S."/>
            <person name="Khrameeva E."/>
            <person name="Chekanov N."/>
            <person name="Fan G."/>
            <person name="Xiao A."/>
            <person name="Zhang H."/>
            <person name="Xu X."/>
            <person name="Yang H."/>
            <person name="Solovyev V."/>
            <person name="Lee S.M."/>
            <person name="Liu X."/>
            <person name="Afonnikov D.A."/>
            <person name="Skryabin K.G."/>
        </authorList>
    </citation>
    <scope>NUCLEOTIDE SEQUENCE [LARGE SCALE GENOMIC DNA]</scope>
    <source>
        <strain evidence="1">AK-0245</strain>
        <tissue evidence="1">Whole organism</tissue>
    </source>
</reference>
<organism evidence="1 2">
    <name type="scientific">Opisthorchis felineus</name>
    <dbReference type="NCBI Taxonomy" id="147828"/>
    <lineage>
        <taxon>Eukaryota</taxon>
        <taxon>Metazoa</taxon>
        <taxon>Spiralia</taxon>
        <taxon>Lophotrochozoa</taxon>
        <taxon>Platyhelminthes</taxon>
        <taxon>Trematoda</taxon>
        <taxon>Digenea</taxon>
        <taxon>Opisthorchiida</taxon>
        <taxon>Opisthorchiata</taxon>
        <taxon>Opisthorchiidae</taxon>
        <taxon>Opisthorchis</taxon>
    </lineage>
</organism>
<dbReference type="AlphaFoldDB" id="A0A4S2LT60"/>
<proteinExistence type="predicted"/>
<dbReference type="Proteomes" id="UP000308267">
    <property type="component" value="Unassembled WGS sequence"/>
</dbReference>
<feature type="non-terminal residue" evidence="1">
    <location>
        <position position="77"/>
    </location>
</feature>